<evidence type="ECO:0000256" key="1">
    <source>
        <dbReference type="ARBA" id="ARBA00004186"/>
    </source>
</evidence>
<dbReference type="PANTHER" id="PTHR21567">
    <property type="entry name" value="CLASP"/>
    <property type="match status" value="1"/>
</dbReference>
<dbReference type="GO" id="GO:0008017">
    <property type="term" value="F:microtubule binding"/>
    <property type="evidence" value="ECO:0007669"/>
    <property type="project" value="TreeGrafter"/>
</dbReference>
<evidence type="ECO:0000313" key="8">
    <source>
        <dbReference type="Proteomes" id="UP000094043"/>
    </source>
</evidence>
<dbReference type="GeneID" id="91088042"/>
<dbReference type="OrthoDB" id="46159at2759"/>
<keyword evidence="8" id="KW-1185">Reference proteome</keyword>
<dbReference type="SUPFAM" id="SSF48371">
    <property type="entry name" value="ARM repeat"/>
    <property type="match status" value="1"/>
</dbReference>
<protein>
    <submittedName>
        <fullName evidence="7">Uncharacterized protein</fullName>
    </submittedName>
</protein>
<dbReference type="VEuPathDB" id="FungiDB:L203_03667"/>
<dbReference type="InterPro" id="IPR011989">
    <property type="entry name" value="ARM-like"/>
</dbReference>
<comment type="similarity">
    <text evidence="2">Belongs to the CLASP family.</text>
</comment>
<dbReference type="AlphaFoldDB" id="A0A1E3IE50"/>
<dbReference type="GO" id="GO:0005876">
    <property type="term" value="C:spindle microtubule"/>
    <property type="evidence" value="ECO:0007669"/>
    <property type="project" value="TreeGrafter"/>
</dbReference>
<evidence type="ECO:0000256" key="3">
    <source>
        <dbReference type="ARBA" id="ARBA00022618"/>
    </source>
</evidence>
<dbReference type="PANTHER" id="PTHR21567:SF60">
    <property type="entry name" value="CLASP N-TERMINAL DOMAIN-CONTAINING PROTEIN"/>
    <property type="match status" value="1"/>
</dbReference>
<dbReference type="KEGG" id="cdep:91088042"/>
<keyword evidence="5" id="KW-0498">Mitosis</keyword>
<dbReference type="Proteomes" id="UP000094043">
    <property type="component" value="Chromosome 4"/>
</dbReference>
<evidence type="ECO:0000313" key="7">
    <source>
        <dbReference type="EMBL" id="WVN88621.1"/>
    </source>
</evidence>
<organism evidence="7 8">
    <name type="scientific">Cryptococcus depauperatus CBS 7841</name>
    <dbReference type="NCBI Taxonomy" id="1295531"/>
    <lineage>
        <taxon>Eukaryota</taxon>
        <taxon>Fungi</taxon>
        <taxon>Dikarya</taxon>
        <taxon>Basidiomycota</taxon>
        <taxon>Agaricomycotina</taxon>
        <taxon>Tremellomycetes</taxon>
        <taxon>Tremellales</taxon>
        <taxon>Cryptococcaceae</taxon>
        <taxon>Cryptococcus</taxon>
    </lineage>
</organism>
<accession>A0A1E3IE50</accession>
<feature type="region of interest" description="Disordered" evidence="6">
    <location>
        <begin position="585"/>
        <end position="609"/>
    </location>
</feature>
<name>A0A1E3IE50_9TREE</name>
<dbReference type="InterPro" id="IPR016024">
    <property type="entry name" value="ARM-type_fold"/>
</dbReference>
<dbReference type="GO" id="GO:0051301">
    <property type="term" value="P:cell division"/>
    <property type="evidence" value="ECO:0007669"/>
    <property type="project" value="UniProtKB-KW"/>
</dbReference>
<dbReference type="GO" id="GO:0005881">
    <property type="term" value="C:cytoplasmic microtubule"/>
    <property type="evidence" value="ECO:0007669"/>
    <property type="project" value="TreeGrafter"/>
</dbReference>
<feature type="region of interest" description="Disordered" evidence="6">
    <location>
        <begin position="684"/>
        <end position="709"/>
    </location>
</feature>
<proteinExistence type="inferred from homology"/>
<evidence type="ECO:0000256" key="4">
    <source>
        <dbReference type="ARBA" id="ARBA00022701"/>
    </source>
</evidence>
<comment type="subcellular location">
    <subcellularLocation>
        <location evidence="1">Cytoplasm</location>
        <location evidence="1">Cytoskeleton</location>
        <location evidence="1">Spindle</location>
    </subcellularLocation>
</comment>
<gene>
    <name evidence="7" type="ORF">L203_103832</name>
</gene>
<dbReference type="GO" id="GO:1990023">
    <property type="term" value="C:mitotic spindle midzone"/>
    <property type="evidence" value="ECO:0007669"/>
    <property type="project" value="TreeGrafter"/>
</dbReference>
<reference evidence="7" key="1">
    <citation type="submission" date="2016-06" db="EMBL/GenBank/DDBJ databases">
        <authorList>
            <person name="Cuomo C."/>
            <person name="Litvintseva A."/>
            <person name="Heitman J."/>
            <person name="Chen Y."/>
            <person name="Sun S."/>
            <person name="Springer D."/>
            <person name="Dromer F."/>
            <person name="Young S."/>
            <person name="Zeng Q."/>
            <person name="Chapman S."/>
            <person name="Gujja S."/>
            <person name="Saif S."/>
            <person name="Birren B."/>
        </authorList>
    </citation>
    <scope>NUCLEOTIDE SEQUENCE</scope>
    <source>
        <strain evidence="7">CBS 7841</strain>
    </source>
</reference>
<reference evidence="7" key="2">
    <citation type="journal article" date="2022" name="Elife">
        <title>Obligate sexual reproduction of a homothallic fungus closely related to the Cryptococcus pathogenic species complex.</title>
        <authorList>
            <person name="Passer A.R."/>
            <person name="Clancey S.A."/>
            <person name="Shea T."/>
            <person name="David-Palma M."/>
            <person name="Averette A.F."/>
            <person name="Boekhout T."/>
            <person name="Porcel B.M."/>
            <person name="Nowrousian M."/>
            <person name="Cuomo C.A."/>
            <person name="Sun S."/>
            <person name="Heitman J."/>
            <person name="Coelho M.A."/>
        </authorList>
    </citation>
    <scope>NUCLEOTIDE SEQUENCE</scope>
    <source>
        <strain evidence="7">CBS 7841</strain>
    </source>
</reference>
<feature type="region of interest" description="Disordered" evidence="6">
    <location>
        <begin position="419"/>
        <end position="453"/>
    </location>
</feature>
<dbReference type="Pfam" id="PF12348">
    <property type="entry name" value="CLASP_N"/>
    <property type="match status" value="1"/>
</dbReference>
<dbReference type="EMBL" id="CP143787">
    <property type="protein sequence ID" value="WVN88621.1"/>
    <property type="molecule type" value="Genomic_DNA"/>
</dbReference>
<dbReference type="Gene3D" id="1.25.10.10">
    <property type="entry name" value="Leucine-rich Repeat Variant"/>
    <property type="match status" value="1"/>
</dbReference>
<dbReference type="RefSeq" id="XP_066069321.1">
    <property type="nucleotide sequence ID" value="XM_066213224.1"/>
</dbReference>
<keyword evidence="3" id="KW-0132">Cell division</keyword>
<feature type="region of interest" description="Disordered" evidence="6">
    <location>
        <begin position="742"/>
        <end position="773"/>
    </location>
</feature>
<dbReference type="GO" id="GO:0090307">
    <property type="term" value="P:mitotic spindle assembly"/>
    <property type="evidence" value="ECO:0007669"/>
    <property type="project" value="TreeGrafter"/>
</dbReference>
<evidence type="ECO:0000256" key="2">
    <source>
        <dbReference type="ARBA" id="ARBA00009549"/>
    </source>
</evidence>
<dbReference type="InterPro" id="IPR024395">
    <property type="entry name" value="CLASP_N_dom"/>
</dbReference>
<feature type="compositionally biased region" description="Polar residues" evidence="6">
    <location>
        <begin position="589"/>
        <end position="608"/>
    </location>
</feature>
<feature type="compositionally biased region" description="Polar residues" evidence="6">
    <location>
        <begin position="700"/>
        <end position="709"/>
    </location>
</feature>
<reference evidence="7" key="3">
    <citation type="submission" date="2024-01" db="EMBL/GenBank/DDBJ databases">
        <authorList>
            <person name="Coelho M.A."/>
            <person name="David-Palma M."/>
            <person name="Shea T."/>
            <person name="Sun S."/>
            <person name="Cuomo C.A."/>
            <person name="Heitman J."/>
        </authorList>
    </citation>
    <scope>NUCLEOTIDE SEQUENCE</scope>
    <source>
        <strain evidence="7">CBS 7841</strain>
    </source>
</reference>
<evidence type="ECO:0000256" key="6">
    <source>
        <dbReference type="SAM" id="MobiDB-lite"/>
    </source>
</evidence>
<keyword evidence="5" id="KW-0131">Cell cycle</keyword>
<evidence type="ECO:0000256" key="5">
    <source>
        <dbReference type="ARBA" id="ARBA00022776"/>
    </source>
</evidence>
<keyword evidence="4" id="KW-0493">Microtubule</keyword>
<sequence length="813" mass="89477">MTLMGPSIPSDGKISCPTPRNLVEELDNLTYALQPEEKEDTWENFEKAILRFSAVTRGGGYKHREPFVEGVGRGGVGGKLVRCLLSDRGRLSGATTDLLQTFAPRLATSFKPLIPIYLEPLLTLLGRPNKVIIRRAEKCLITIILYCPLPQLLTWLKIGLSDNATSCRKGSAGGIERALSDWPEELWTDKWLNILEDCMKKMAADRDAEVRKIAKKIWGIFANRWSERIDEFSTQLSPTIKRYLDIPRNNAGSSKLRDHAGHAVVRKMPPLNDSDTATGNQKPLRNATHKTNADLICRPFPAQDIFNAKHLSSADTGSEPFHPCITASEYIFSKDQKGISLNSHSVSTLSAAAINLGQSRAVNPKPPSLSKPIRPILNSQWSDQVQKEITEKPRRMAPPERIRRPLAEEENSTLLLVEKASSKGHGRLKPAARLPIPGSNRTASNPGRGTANLKEPVTVSLRSITSHPSSLPQAMPLEPMDTLSQFRQEVYPKEKSTVADDTEMERRKEQEEILLLARSVALPESPRSDNHENRNQHVDRIIEENFQDSTEMPGDKAEELVEALSTLKLHCSTNAPDDYDASLEEKTTMTHQSSSNNTLATSPHSSRSAAFVKQASKPMTIVNTKFEPKLVLAKKPPVPKAKSTKPPVPIVRKTFKPTSMTNSTIHSIPHERKGAIQGELKATATSGTISKNSKSRKLSSEQAPTTKTMGTFGTQSIAKTIVSKSPKIKINAAPTEIRAVKSVTTSKSVPLRSAAPGSKAALSKDLPTSNSALPPIRKEKIRLKAALPSFRPVRKMIVQPQNIPLPESPQKPS</sequence>
<dbReference type="GO" id="GO:0005815">
    <property type="term" value="C:microtubule organizing center"/>
    <property type="evidence" value="ECO:0007669"/>
    <property type="project" value="TreeGrafter"/>
</dbReference>